<dbReference type="InterPro" id="IPR012337">
    <property type="entry name" value="RNaseH-like_sf"/>
</dbReference>
<gene>
    <name evidence="4" type="ORF">NKI27_15375</name>
</gene>
<keyword evidence="5" id="KW-1185">Reference proteome</keyword>
<evidence type="ECO:0000256" key="2">
    <source>
        <dbReference type="SAM" id="Coils"/>
    </source>
</evidence>
<dbReference type="EMBL" id="CP100390">
    <property type="protein sequence ID" value="UZE98062.1"/>
    <property type="molecule type" value="Genomic_DNA"/>
</dbReference>
<dbReference type="Pfam" id="PF01527">
    <property type="entry name" value="HTH_Tnp_1"/>
    <property type="match status" value="1"/>
</dbReference>
<protein>
    <submittedName>
        <fullName evidence="4">IS3 family transposase</fullName>
    </submittedName>
</protein>
<dbReference type="Gene3D" id="1.10.10.60">
    <property type="entry name" value="Homeodomain-like"/>
    <property type="match status" value="1"/>
</dbReference>
<dbReference type="Pfam" id="PF00665">
    <property type="entry name" value="rve"/>
    <property type="match status" value="1"/>
</dbReference>
<evidence type="ECO:0000259" key="3">
    <source>
        <dbReference type="PROSITE" id="PS50994"/>
    </source>
</evidence>
<dbReference type="SUPFAM" id="SSF46689">
    <property type="entry name" value="Homeodomain-like"/>
    <property type="match status" value="1"/>
</dbReference>
<dbReference type="InterPro" id="IPR009057">
    <property type="entry name" value="Homeodomain-like_sf"/>
</dbReference>
<dbReference type="InterPro" id="IPR048020">
    <property type="entry name" value="Transpos_IS3"/>
</dbReference>
<evidence type="ECO:0000313" key="4">
    <source>
        <dbReference type="EMBL" id="UZE98062.1"/>
    </source>
</evidence>
<proteinExistence type="inferred from homology"/>
<reference evidence="4" key="1">
    <citation type="submission" date="2022-06" db="EMBL/GenBank/DDBJ databases">
        <title>Alkalimarinus sp. nov., isolated from gut of a Alitta virens.</title>
        <authorList>
            <person name="Yang A.I."/>
            <person name="Shin N.-R."/>
        </authorList>
    </citation>
    <scope>NUCLEOTIDE SEQUENCE</scope>
    <source>
        <strain evidence="4">A2M4</strain>
    </source>
</reference>
<dbReference type="InterPro" id="IPR036397">
    <property type="entry name" value="RNaseH_sf"/>
</dbReference>
<dbReference type="NCBIfam" id="NF033516">
    <property type="entry name" value="transpos_IS3"/>
    <property type="match status" value="1"/>
</dbReference>
<feature type="domain" description="Integrase catalytic" evidence="3">
    <location>
        <begin position="219"/>
        <end position="382"/>
    </location>
</feature>
<comment type="similarity">
    <text evidence="1">Belongs to the transposase 8 family.</text>
</comment>
<keyword evidence="2" id="KW-0175">Coiled coil</keyword>
<dbReference type="InterPro" id="IPR001584">
    <property type="entry name" value="Integrase_cat-core"/>
</dbReference>
<dbReference type="InterPro" id="IPR002514">
    <property type="entry name" value="Transposase_8"/>
</dbReference>
<feature type="coiled-coil region" evidence="2">
    <location>
        <begin position="63"/>
        <end position="90"/>
    </location>
</feature>
<evidence type="ECO:0000256" key="1">
    <source>
        <dbReference type="ARBA" id="ARBA00009964"/>
    </source>
</evidence>
<dbReference type="RefSeq" id="WP_265049535.1">
    <property type="nucleotide sequence ID" value="NZ_CP100390.1"/>
</dbReference>
<sequence length="385" mass="44703">MTKTNRPRFNPEFKVECAQLVLDQGYSVREAAEAMNVGKSTLDKWVRKLKAERGGELTTGKPITEEQREIAELKKQVKRLEMEKDILKKAFSSLDVRQHERFALVRKLKGARSIKDLCKVFQVHRSSYHYWSSRKKNIKPEKIKQLAEVRRIHGLSNGSAGARTIATISSTEGLPMSRYVASKRMKELKLVSCQMPAHRYKKTGNEHLAIPNTLNREFTVDRPNQAWCGDVTYVWTGKRWSYLAVVLDLYARQVVGWTMSHSPDSELTTKALRLAFEARGRPKGLMFHSDQGCHYTSLKFRQTLWRLQIRQSMSRRGNCWDNAPMERFFRSFKTEWMPSTGYQSFTEARPEVSRYIIDYYSRYRPHTFNGGLTPAEAEARYKLAS</sequence>
<name>A0ABY6N7U9_9ALTE</name>
<dbReference type="PROSITE" id="PS50994">
    <property type="entry name" value="INTEGRASE"/>
    <property type="match status" value="1"/>
</dbReference>
<evidence type="ECO:0000313" key="5">
    <source>
        <dbReference type="Proteomes" id="UP001163739"/>
    </source>
</evidence>
<dbReference type="Gene3D" id="3.30.420.10">
    <property type="entry name" value="Ribonuclease H-like superfamily/Ribonuclease H"/>
    <property type="match status" value="1"/>
</dbReference>
<organism evidence="4 5">
    <name type="scientific">Alkalimarinus alittae</name>
    <dbReference type="NCBI Taxonomy" id="2961619"/>
    <lineage>
        <taxon>Bacteria</taxon>
        <taxon>Pseudomonadati</taxon>
        <taxon>Pseudomonadota</taxon>
        <taxon>Gammaproteobacteria</taxon>
        <taxon>Alteromonadales</taxon>
        <taxon>Alteromonadaceae</taxon>
        <taxon>Alkalimarinus</taxon>
    </lineage>
</organism>
<dbReference type="PANTHER" id="PTHR46889">
    <property type="entry name" value="TRANSPOSASE INSF FOR INSERTION SEQUENCE IS3B-RELATED"/>
    <property type="match status" value="1"/>
</dbReference>
<dbReference type="InterPro" id="IPR050900">
    <property type="entry name" value="Transposase_IS3/IS150/IS904"/>
</dbReference>
<dbReference type="Proteomes" id="UP001163739">
    <property type="component" value="Chromosome"/>
</dbReference>
<accession>A0ABY6N7U9</accession>
<dbReference type="SUPFAM" id="SSF53098">
    <property type="entry name" value="Ribonuclease H-like"/>
    <property type="match status" value="1"/>
</dbReference>
<dbReference type="PANTHER" id="PTHR46889:SF4">
    <property type="entry name" value="TRANSPOSASE INSO FOR INSERTION SEQUENCE ELEMENT IS911B-RELATED"/>
    <property type="match status" value="1"/>
</dbReference>